<dbReference type="GO" id="GO:0016301">
    <property type="term" value="F:kinase activity"/>
    <property type="evidence" value="ECO:0007669"/>
    <property type="project" value="UniProtKB-KW"/>
</dbReference>
<feature type="domain" description="PTS EIIB type-4" evidence="8">
    <location>
        <begin position="1"/>
        <end position="118"/>
    </location>
</feature>
<evidence type="ECO:0000313" key="9">
    <source>
        <dbReference type="EMBL" id="MPN03650.1"/>
    </source>
</evidence>
<evidence type="ECO:0000256" key="3">
    <source>
        <dbReference type="ARBA" id="ARBA00022490"/>
    </source>
</evidence>
<keyword evidence="6" id="KW-0598">Phosphotransferase system</keyword>
<dbReference type="InterPro" id="IPR036667">
    <property type="entry name" value="PTS_IIB_sorbose-sp_sf"/>
</dbReference>
<keyword evidence="7" id="KW-0418">Kinase</keyword>
<evidence type="ECO:0000256" key="6">
    <source>
        <dbReference type="ARBA" id="ARBA00022683"/>
    </source>
</evidence>
<comment type="caution">
    <text evidence="9">The sequence shown here is derived from an EMBL/GenBank/DDBJ whole genome shotgun (WGS) entry which is preliminary data.</text>
</comment>
<dbReference type="EMBL" id="VSSQ01049579">
    <property type="protein sequence ID" value="MPN03650.1"/>
    <property type="molecule type" value="Genomic_DNA"/>
</dbReference>
<dbReference type="EC" id="2.7.1.-" evidence="9"/>
<evidence type="ECO:0000259" key="8">
    <source>
        <dbReference type="PROSITE" id="PS51101"/>
    </source>
</evidence>
<dbReference type="GO" id="GO:0008982">
    <property type="term" value="F:protein-N(PI)-phosphohistidine-sugar phosphotransferase activity"/>
    <property type="evidence" value="ECO:0007669"/>
    <property type="project" value="InterPro"/>
</dbReference>
<dbReference type="SUPFAM" id="SSF52728">
    <property type="entry name" value="PTS IIb component"/>
    <property type="match status" value="1"/>
</dbReference>
<organism evidence="9">
    <name type="scientific">bioreactor metagenome</name>
    <dbReference type="NCBI Taxonomy" id="1076179"/>
    <lineage>
        <taxon>unclassified sequences</taxon>
        <taxon>metagenomes</taxon>
        <taxon>ecological metagenomes</taxon>
    </lineage>
</organism>
<keyword evidence="3" id="KW-0963">Cytoplasm</keyword>
<gene>
    <name evidence="9" type="ORF">SDC9_150881</name>
</gene>
<evidence type="ECO:0000256" key="1">
    <source>
        <dbReference type="ARBA" id="ARBA00004496"/>
    </source>
</evidence>
<evidence type="ECO:0000256" key="7">
    <source>
        <dbReference type="ARBA" id="ARBA00022777"/>
    </source>
</evidence>
<reference evidence="9" key="1">
    <citation type="submission" date="2019-08" db="EMBL/GenBank/DDBJ databases">
        <authorList>
            <person name="Kucharzyk K."/>
            <person name="Murdoch R.W."/>
            <person name="Higgins S."/>
            <person name="Loffler F."/>
        </authorList>
    </citation>
    <scope>NUCLEOTIDE SEQUENCE</scope>
</reference>
<dbReference type="PROSITE" id="PS51101">
    <property type="entry name" value="PTS_EIIB_TYPE_4"/>
    <property type="match status" value="1"/>
</dbReference>
<evidence type="ECO:0000256" key="2">
    <source>
        <dbReference type="ARBA" id="ARBA00022448"/>
    </source>
</evidence>
<keyword evidence="5 9" id="KW-0808">Transferase</keyword>
<proteinExistence type="predicted"/>
<evidence type="ECO:0000256" key="4">
    <source>
        <dbReference type="ARBA" id="ARBA00022597"/>
    </source>
</evidence>
<protein>
    <submittedName>
        <fullName evidence="9">Putative phosphotransferase enzyme IIB component</fullName>
        <ecNumber evidence="9">2.7.1.-</ecNumber>
    </submittedName>
</protein>
<keyword evidence="2" id="KW-0813">Transport</keyword>
<dbReference type="Pfam" id="PF03830">
    <property type="entry name" value="PTSIIB_sorb"/>
    <property type="match status" value="1"/>
</dbReference>
<dbReference type="InterPro" id="IPR004720">
    <property type="entry name" value="PTS_IIB_sorbose-sp"/>
</dbReference>
<dbReference type="AlphaFoldDB" id="A0A645EQM1"/>
<evidence type="ECO:0000256" key="5">
    <source>
        <dbReference type="ARBA" id="ARBA00022679"/>
    </source>
</evidence>
<dbReference type="Gene3D" id="3.40.35.10">
    <property type="entry name" value="Phosphotransferase system, sorbose subfamily IIB component"/>
    <property type="match status" value="1"/>
</dbReference>
<name>A0A645EQM1_9ZZZZ</name>
<dbReference type="GO" id="GO:0005737">
    <property type="term" value="C:cytoplasm"/>
    <property type="evidence" value="ECO:0007669"/>
    <property type="project" value="UniProtKB-SubCell"/>
</dbReference>
<comment type="subcellular location">
    <subcellularLocation>
        <location evidence="1">Cytoplasm</location>
    </subcellularLocation>
</comment>
<dbReference type="GO" id="GO:0009401">
    <property type="term" value="P:phosphoenolpyruvate-dependent sugar phosphotransferase system"/>
    <property type="evidence" value="ECO:0007669"/>
    <property type="project" value="UniProtKB-KW"/>
</dbReference>
<sequence length="118" mass="13227">MMAAPSTCKVAIKHVDEAIELLNDPRGKNLRMMGIVSNPDDLLRVVEQVKDIDLVNIGNYGRIASKRNGVARRTVDRNLYVYDDEVETLRKVIKANAKCIYQTTPDETPESLTKLLGL</sequence>
<accession>A0A645EQM1</accession>
<keyword evidence="4" id="KW-0762">Sugar transport</keyword>